<dbReference type="AlphaFoldDB" id="A0A699HYP3"/>
<dbReference type="EMBL" id="BKCJ010227547">
    <property type="protein sequence ID" value="GEY97015.1"/>
    <property type="molecule type" value="Genomic_DNA"/>
</dbReference>
<accession>A0A699HYP3</accession>
<comment type="caution">
    <text evidence="2">The sequence shown here is derived from an EMBL/GenBank/DDBJ whole genome shotgun (WGS) entry which is preliminary data.</text>
</comment>
<organism evidence="2">
    <name type="scientific">Tanacetum cinerariifolium</name>
    <name type="common">Dalmatian daisy</name>
    <name type="synonym">Chrysanthemum cinerariifolium</name>
    <dbReference type="NCBI Taxonomy" id="118510"/>
    <lineage>
        <taxon>Eukaryota</taxon>
        <taxon>Viridiplantae</taxon>
        <taxon>Streptophyta</taxon>
        <taxon>Embryophyta</taxon>
        <taxon>Tracheophyta</taxon>
        <taxon>Spermatophyta</taxon>
        <taxon>Magnoliopsida</taxon>
        <taxon>eudicotyledons</taxon>
        <taxon>Gunneridae</taxon>
        <taxon>Pentapetalae</taxon>
        <taxon>asterids</taxon>
        <taxon>campanulids</taxon>
        <taxon>Asterales</taxon>
        <taxon>Asteraceae</taxon>
        <taxon>Asteroideae</taxon>
        <taxon>Anthemideae</taxon>
        <taxon>Anthemidinae</taxon>
        <taxon>Tanacetum</taxon>
    </lineage>
</organism>
<sequence>MEKKLLEDDSWIDIVMDDVYDTFYRDEEEAKVVKASQDMNLSITKEKFLAMLEFEKAIVKDYTKLVVTDGMVDYDNGKRKEAKHHHLKVNKDDKGKGKLVDDNGKGKVHDIQNRVGSLEVDLARAIKAKQREKESKKVKESKKIREAKKAKESKLAKQAKKAMEAELKAKEAKKAKKEKESELKAKEEKKEK</sequence>
<proteinExistence type="predicted"/>
<feature type="region of interest" description="Disordered" evidence="1">
    <location>
        <begin position="128"/>
        <end position="192"/>
    </location>
</feature>
<gene>
    <name evidence="2" type="ORF">Tci_468989</name>
</gene>
<evidence type="ECO:0000256" key="1">
    <source>
        <dbReference type="SAM" id="MobiDB-lite"/>
    </source>
</evidence>
<protein>
    <submittedName>
        <fullName evidence="2">Uncharacterized protein</fullName>
    </submittedName>
</protein>
<evidence type="ECO:0000313" key="2">
    <source>
        <dbReference type="EMBL" id="GEY97015.1"/>
    </source>
</evidence>
<reference evidence="2" key="1">
    <citation type="journal article" date="2019" name="Sci. Rep.">
        <title>Draft genome of Tanacetum cinerariifolium, the natural source of mosquito coil.</title>
        <authorList>
            <person name="Yamashiro T."/>
            <person name="Shiraishi A."/>
            <person name="Satake H."/>
            <person name="Nakayama K."/>
        </authorList>
    </citation>
    <scope>NUCLEOTIDE SEQUENCE</scope>
</reference>
<name>A0A699HYP3_TANCI</name>